<evidence type="ECO:0000256" key="4">
    <source>
        <dbReference type="ARBA" id="ARBA00023136"/>
    </source>
</evidence>
<dbReference type="PANTHER" id="PTHR33048">
    <property type="entry name" value="PTH11-LIKE INTEGRAL MEMBRANE PROTEIN (AFU_ORTHOLOGUE AFUA_5G11245)"/>
    <property type="match status" value="1"/>
</dbReference>
<evidence type="ECO:0000256" key="7">
    <source>
        <dbReference type="SAM" id="Phobius"/>
    </source>
</evidence>
<accession>A0A2T4BM49</accession>
<evidence type="ECO:0000256" key="1">
    <source>
        <dbReference type="ARBA" id="ARBA00004141"/>
    </source>
</evidence>
<sequence>MSALPPPPAGINLHDDRRASIMATSIVTWVLAVAAVVLRIVCRRMRKMRLWIDDWLIIAALVPSCAHVFGIGVYSVSRGLGRHVWVGPPDARYAWAIGLFIAELGYFVTITCVKFSILAFYWRAFKVMHSVKIPIYTLALIVSCWAIAVILVTIFQCQPTSAWWDRFSPSHPLQPDQYDCTVDSVKFFYGNAIPTIVTDVLMLALPLPYIAKLQLPRGQKWGLAGIFLVGIFVTIVSIVRFHYLIEGNLTSPDITWNFVNIALWSVLEANLAIFCGMCTPKRPLLPPIIRKFSGGKFNLSSATPPKQQKQSSGTPRMSLHPSDHPRTWQGDGRFGTSTCHSRAYSTTRETDGHPFVRLTDNGSEASVPVKESPDGPQIELGNVSAGEHLAQPNGIVITREFHLQHQDV</sequence>
<evidence type="ECO:0000256" key="5">
    <source>
        <dbReference type="ARBA" id="ARBA00038359"/>
    </source>
</evidence>
<protein>
    <recommendedName>
        <fullName evidence="8">Rhodopsin domain-containing protein</fullName>
    </recommendedName>
</protein>
<name>A0A2T4BM49_9HYPO</name>
<gene>
    <name evidence="9" type="ORF">BBK36DRAFT_1164931</name>
</gene>
<feature type="transmembrane region" description="Helical" evidence="7">
    <location>
        <begin position="133"/>
        <end position="155"/>
    </location>
</feature>
<dbReference type="GeneID" id="36602831"/>
<dbReference type="InterPro" id="IPR052337">
    <property type="entry name" value="SAT4-like"/>
</dbReference>
<keyword evidence="10" id="KW-1185">Reference proteome</keyword>
<feature type="transmembrane region" description="Helical" evidence="7">
    <location>
        <begin position="187"/>
        <end position="209"/>
    </location>
</feature>
<dbReference type="PANTHER" id="PTHR33048:SF47">
    <property type="entry name" value="INTEGRAL MEMBRANE PROTEIN-RELATED"/>
    <property type="match status" value="1"/>
</dbReference>
<comment type="subcellular location">
    <subcellularLocation>
        <location evidence="1">Membrane</location>
        <topology evidence="1">Multi-pass membrane protein</topology>
    </subcellularLocation>
</comment>
<feature type="region of interest" description="Disordered" evidence="6">
    <location>
        <begin position="296"/>
        <end position="336"/>
    </location>
</feature>
<dbReference type="OrthoDB" id="5417844at2759"/>
<dbReference type="EMBL" id="KZ680207">
    <property type="protein sequence ID" value="PTB70392.1"/>
    <property type="molecule type" value="Genomic_DNA"/>
</dbReference>
<feature type="transmembrane region" description="Helical" evidence="7">
    <location>
        <begin position="54"/>
        <end position="74"/>
    </location>
</feature>
<dbReference type="GO" id="GO:0016020">
    <property type="term" value="C:membrane"/>
    <property type="evidence" value="ECO:0007669"/>
    <property type="project" value="UniProtKB-SubCell"/>
</dbReference>
<feature type="transmembrane region" description="Helical" evidence="7">
    <location>
        <begin position="20"/>
        <end position="42"/>
    </location>
</feature>
<evidence type="ECO:0000313" key="9">
    <source>
        <dbReference type="EMBL" id="PTB70392.1"/>
    </source>
</evidence>
<evidence type="ECO:0000256" key="2">
    <source>
        <dbReference type="ARBA" id="ARBA00022692"/>
    </source>
</evidence>
<proteinExistence type="inferred from homology"/>
<evidence type="ECO:0000256" key="6">
    <source>
        <dbReference type="SAM" id="MobiDB-lite"/>
    </source>
</evidence>
<dbReference type="AlphaFoldDB" id="A0A2T4BM49"/>
<keyword evidence="2 7" id="KW-0812">Transmembrane</keyword>
<feature type="compositionally biased region" description="Polar residues" evidence="6">
    <location>
        <begin position="298"/>
        <end position="315"/>
    </location>
</feature>
<dbReference type="RefSeq" id="XP_024753712.1">
    <property type="nucleotide sequence ID" value="XM_024894713.1"/>
</dbReference>
<dbReference type="InterPro" id="IPR049326">
    <property type="entry name" value="Rhodopsin_dom_fungi"/>
</dbReference>
<evidence type="ECO:0000256" key="3">
    <source>
        <dbReference type="ARBA" id="ARBA00022989"/>
    </source>
</evidence>
<dbReference type="Proteomes" id="UP000241546">
    <property type="component" value="Unassembled WGS sequence"/>
</dbReference>
<organism evidence="9 10">
    <name type="scientific">Trichoderma citrinoviride</name>
    <dbReference type="NCBI Taxonomy" id="58853"/>
    <lineage>
        <taxon>Eukaryota</taxon>
        <taxon>Fungi</taxon>
        <taxon>Dikarya</taxon>
        <taxon>Ascomycota</taxon>
        <taxon>Pezizomycotina</taxon>
        <taxon>Sordariomycetes</taxon>
        <taxon>Hypocreomycetidae</taxon>
        <taxon>Hypocreales</taxon>
        <taxon>Hypocreaceae</taxon>
        <taxon>Trichoderma</taxon>
    </lineage>
</organism>
<reference evidence="10" key="1">
    <citation type="submission" date="2016-07" db="EMBL/GenBank/DDBJ databases">
        <title>Multiple horizontal gene transfer events from other fungi enriched the ability of initially mycotrophic Trichoderma (Ascomycota) to feed on dead plant biomass.</title>
        <authorList>
            <consortium name="DOE Joint Genome Institute"/>
            <person name="Atanasova L."/>
            <person name="Chenthamara K."/>
            <person name="Zhang J."/>
            <person name="Grujic M."/>
            <person name="Henrissat B."/>
            <person name="Kuo A."/>
            <person name="Aerts A."/>
            <person name="Salamov A."/>
            <person name="Lipzen A."/>
            <person name="Labutti K."/>
            <person name="Barry K."/>
            <person name="Miao Y."/>
            <person name="Rahimi M.J."/>
            <person name="Shen Q."/>
            <person name="Grigoriev I.V."/>
            <person name="Kubicek C.P."/>
            <person name="Druzhinina I.S."/>
        </authorList>
    </citation>
    <scope>NUCLEOTIDE SEQUENCE [LARGE SCALE GENOMIC DNA]</scope>
    <source>
        <strain evidence="10">TUCIM 6016</strain>
    </source>
</reference>
<feature type="transmembrane region" description="Helical" evidence="7">
    <location>
        <begin position="221"/>
        <end position="241"/>
    </location>
</feature>
<dbReference type="Pfam" id="PF20684">
    <property type="entry name" value="Fung_rhodopsin"/>
    <property type="match status" value="1"/>
</dbReference>
<feature type="transmembrane region" description="Helical" evidence="7">
    <location>
        <begin position="94"/>
        <end position="121"/>
    </location>
</feature>
<comment type="similarity">
    <text evidence="5">Belongs to the SAT4 family.</text>
</comment>
<evidence type="ECO:0000259" key="8">
    <source>
        <dbReference type="Pfam" id="PF20684"/>
    </source>
</evidence>
<keyword evidence="4 7" id="KW-0472">Membrane</keyword>
<keyword evidence="3 7" id="KW-1133">Transmembrane helix</keyword>
<feature type="transmembrane region" description="Helical" evidence="7">
    <location>
        <begin position="261"/>
        <end position="280"/>
    </location>
</feature>
<feature type="domain" description="Rhodopsin" evidence="8">
    <location>
        <begin position="38"/>
        <end position="280"/>
    </location>
</feature>
<evidence type="ECO:0000313" key="10">
    <source>
        <dbReference type="Proteomes" id="UP000241546"/>
    </source>
</evidence>